<dbReference type="OrthoDB" id="568194at2759"/>
<dbReference type="InterPro" id="IPR035940">
    <property type="entry name" value="CAP_sf"/>
</dbReference>
<keyword evidence="2" id="KW-0732">Signal</keyword>
<proteinExistence type="predicted"/>
<evidence type="ECO:0000256" key="1">
    <source>
        <dbReference type="SAM" id="MobiDB-lite"/>
    </source>
</evidence>
<dbReference type="PANTHER" id="PTHR31157">
    <property type="entry name" value="SCP DOMAIN-CONTAINING PROTEIN"/>
    <property type="match status" value="1"/>
</dbReference>
<comment type="caution">
    <text evidence="4">The sequence shown here is derived from an EMBL/GenBank/DDBJ whole genome shotgun (WGS) entry which is preliminary data.</text>
</comment>
<keyword evidence="5" id="KW-1185">Reference proteome</keyword>
<organism evidence="4 5">
    <name type="scientific">Phytophthora fragariaefolia</name>
    <dbReference type="NCBI Taxonomy" id="1490495"/>
    <lineage>
        <taxon>Eukaryota</taxon>
        <taxon>Sar</taxon>
        <taxon>Stramenopiles</taxon>
        <taxon>Oomycota</taxon>
        <taxon>Peronosporomycetes</taxon>
        <taxon>Peronosporales</taxon>
        <taxon>Peronosporaceae</taxon>
        <taxon>Phytophthora</taxon>
    </lineage>
</organism>
<dbReference type="Gene3D" id="3.40.33.10">
    <property type="entry name" value="CAP"/>
    <property type="match status" value="1"/>
</dbReference>
<sequence>MVASIRSPISLLIVVAGIFSSTTKAAGNLRHITRSLQTYTQTDGYQTKMLGLVNEQRAANGLSSLCMNSKLLASALRHSEDMAAKDYMAHNGSDGSTMEERITEAGFIWTAVGENVAAGQETVSDVMTAWMNSPEHKANILGDYKMFGTAYAYSADTTYQHYWTQDFGTGDDESCESSSSSGSTAASTATSDSADQTQQQDATQDEVAGEASTESTTTSPIVEETSTPSTTAPTATTSTPLSTTAAPNSSGCKARRA</sequence>
<evidence type="ECO:0000256" key="2">
    <source>
        <dbReference type="SAM" id="SignalP"/>
    </source>
</evidence>
<feature type="chain" id="PRO_5040756423" evidence="2">
    <location>
        <begin position="26"/>
        <end position="257"/>
    </location>
</feature>
<evidence type="ECO:0000313" key="5">
    <source>
        <dbReference type="Proteomes" id="UP001165121"/>
    </source>
</evidence>
<protein>
    <submittedName>
        <fullName evidence="4">Unnamed protein product</fullName>
    </submittedName>
</protein>
<gene>
    <name evidence="4" type="ORF">Pfra01_001027700</name>
</gene>
<accession>A0A9W7CQB0</accession>
<evidence type="ECO:0000313" key="4">
    <source>
        <dbReference type="EMBL" id="GMF37063.1"/>
    </source>
</evidence>
<feature type="region of interest" description="Disordered" evidence="1">
    <location>
        <begin position="170"/>
        <end position="257"/>
    </location>
</feature>
<dbReference type="Pfam" id="PF00188">
    <property type="entry name" value="CAP"/>
    <property type="match status" value="1"/>
</dbReference>
<feature type="signal peptide" evidence="2">
    <location>
        <begin position="1"/>
        <end position="25"/>
    </location>
</feature>
<name>A0A9W7CQB0_9STRA</name>
<dbReference type="SUPFAM" id="SSF55797">
    <property type="entry name" value="PR-1-like"/>
    <property type="match status" value="1"/>
</dbReference>
<dbReference type="InterPro" id="IPR014044">
    <property type="entry name" value="CAP_dom"/>
</dbReference>
<evidence type="ECO:0000259" key="3">
    <source>
        <dbReference type="Pfam" id="PF00188"/>
    </source>
</evidence>
<feature type="compositionally biased region" description="Low complexity" evidence="1">
    <location>
        <begin position="176"/>
        <end position="202"/>
    </location>
</feature>
<dbReference type="CDD" id="cd05379">
    <property type="entry name" value="CAP_bacterial"/>
    <property type="match status" value="1"/>
</dbReference>
<dbReference type="AlphaFoldDB" id="A0A9W7CQB0"/>
<dbReference type="Proteomes" id="UP001165121">
    <property type="component" value="Unassembled WGS sequence"/>
</dbReference>
<reference evidence="4" key="1">
    <citation type="submission" date="2023-04" db="EMBL/GenBank/DDBJ databases">
        <title>Phytophthora fragariaefolia NBRC 109709.</title>
        <authorList>
            <person name="Ichikawa N."/>
            <person name="Sato H."/>
            <person name="Tonouchi N."/>
        </authorList>
    </citation>
    <scope>NUCLEOTIDE SEQUENCE</scope>
    <source>
        <strain evidence="4">NBRC 109709</strain>
    </source>
</reference>
<dbReference type="PANTHER" id="PTHR31157:SF1">
    <property type="entry name" value="SCP DOMAIN-CONTAINING PROTEIN"/>
    <property type="match status" value="1"/>
</dbReference>
<feature type="compositionally biased region" description="Low complexity" evidence="1">
    <location>
        <begin position="209"/>
        <end position="247"/>
    </location>
</feature>
<feature type="domain" description="SCP" evidence="3">
    <location>
        <begin position="50"/>
        <end position="167"/>
    </location>
</feature>
<dbReference type="EMBL" id="BSXT01000985">
    <property type="protein sequence ID" value="GMF37063.1"/>
    <property type="molecule type" value="Genomic_DNA"/>
</dbReference>